<feature type="domain" description="C-type lectin" evidence="3">
    <location>
        <begin position="286"/>
        <end position="338"/>
    </location>
</feature>
<feature type="transmembrane region" description="Helical" evidence="2">
    <location>
        <begin position="222"/>
        <end position="245"/>
    </location>
</feature>
<keyword evidence="2" id="KW-1133">Transmembrane helix</keyword>
<dbReference type="STRING" id="333673.A0A3M0K912"/>
<keyword evidence="2" id="KW-0812">Transmembrane</keyword>
<name>A0A3M0K912_HIRRU</name>
<dbReference type="InterPro" id="IPR016187">
    <property type="entry name" value="CTDL_fold"/>
</dbReference>
<sequence>MMNDQGRVSPGSAAPAEERSCSWLNIWLFLLFALAIKAALVTICLVVLFCHSSDQPSALQQQFSEWKCDSEVPQGTDRGWTCCPTGWSRFQRSCYFLSPDTMSWPESEQNCTGMGSQLVVINSKEEQVFLSEQIRQSKEPKPDNFYIGLFAEKVGQWQWVDKTPYSVTAAQEPSQHRKVRPAAVKPAGAAQSLKDRDDQQVLLLGGHSWAPAEERSCSWLNIWLFLLFALAIKAALVTICLVALLNGSYSQYKTLLQNSTEWHCVPSSSAEKMDGWMCCLKGWRLFQANCYFLSPDTMSWPESEQNCTGMGSQLVVINSKEEQEFLFNLIKEKVTNIYEQNTT</sequence>
<dbReference type="PROSITE" id="PS50041">
    <property type="entry name" value="C_TYPE_LECTIN_2"/>
    <property type="match status" value="2"/>
</dbReference>
<evidence type="ECO:0000313" key="4">
    <source>
        <dbReference type="EMBL" id="RMC07540.1"/>
    </source>
</evidence>
<evidence type="ECO:0000259" key="3">
    <source>
        <dbReference type="PROSITE" id="PS50041"/>
    </source>
</evidence>
<dbReference type="Pfam" id="PF00059">
    <property type="entry name" value="Lectin_C"/>
    <property type="match status" value="2"/>
</dbReference>
<organism evidence="4 5">
    <name type="scientific">Hirundo rustica rustica</name>
    <dbReference type="NCBI Taxonomy" id="333673"/>
    <lineage>
        <taxon>Eukaryota</taxon>
        <taxon>Metazoa</taxon>
        <taxon>Chordata</taxon>
        <taxon>Craniata</taxon>
        <taxon>Vertebrata</taxon>
        <taxon>Euteleostomi</taxon>
        <taxon>Archelosauria</taxon>
        <taxon>Archosauria</taxon>
        <taxon>Dinosauria</taxon>
        <taxon>Saurischia</taxon>
        <taxon>Theropoda</taxon>
        <taxon>Coelurosauria</taxon>
        <taxon>Aves</taxon>
        <taxon>Neognathae</taxon>
        <taxon>Neoaves</taxon>
        <taxon>Telluraves</taxon>
        <taxon>Australaves</taxon>
        <taxon>Passeriformes</taxon>
        <taxon>Sylvioidea</taxon>
        <taxon>Hirundinidae</taxon>
        <taxon>Hirundo</taxon>
    </lineage>
</organism>
<dbReference type="EMBL" id="QRBI01000120">
    <property type="protein sequence ID" value="RMC07540.1"/>
    <property type="molecule type" value="Genomic_DNA"/>
</dbReference>
<evidence type="ECO:0000256" key="1">
    <source>
        <dbReference type="ARBA" id="ARBA00004401"/>
    </source>
</evidence>
<accession>A0A3M0K912</accession>
<dbReference type="Proteomes" id="UP000269221">
    <property type="component" value="Unassembled WGS sequence"/>
</dbReference>
<evidence type="ECO:0000256" key="2">
    <source>
        <dbReference type="SAM" id="Phobius"/>
    </source>
</evidence>
<feature type="domain" description="C-type lectin" evidence="3">
    <location>
        <begin position="90"/>
        <end position="174"/>
    </location>
</feature>
<dbReference type="PANTHER" id="PTHR45710">
    <property type="entry name" value="C-TYPE LECTIN DOMAIN-CONTAINING PROTEIN 180"/>
    <property type="match status" value="1"/>
</dbReference>
<protein>
    <recommendedName>
        <fullName evidence="3">C-type lectin domain-containing protein</fullName>
    </recommendedName>
</protein>
<dbReference type="Gene3D" id="3.10.100.10">
    <property type="entry name" value="Mannose-Binding Protein A, subunit A"/>
    <property type="match status" value="2"/>
</dbReference>
<dbReference type="InterPro" id="IPR001304">
    <property type="entry name" value="C-type_lectin-like"/>
</dbReference>
<keyword evidence="2" id="KW-0472">Membrane</keyword>
<dbReference type="SUPFAM" id="SSF56436">
    <property type="entry name" value="C-type lectin-like"/>
    <property type="match status" value="2"/>
</dbReference>
<dbReference type="GO" id="GO:0005886">
    <property type="term" value="C:plasma membrane"/>
    <property type="evidence" value="ECO:0007669"/>
    <property type="project" value="UniProtKB-SubCell"/>
</dbReference>
<dbReference type="OrthoDB" id="6133475at2759"/>
<comment type="caution">
    <text evidence="4">The sequence shown here is derived from an EMBL/GenBank/DDBJ whole genome shotgun (WGS) entry which is preliminary data.</text>
</comment>
<dbReference type="InterPro" id="IPR016186">
    <property type="entry name" value="C-type_lectin-like/link_sf"/>
</dbReference>
<dbReference type="InterPro" id="IPR050828">
    <property type="entry name" value="C-type_lectin/matrix_domain"/>
</dbReference>
<reference evidence="4 5" key="1">
    <citation type="submission" date="2018-07" db="EMBL/GenBank/DDBJ databases">
        <title>A high quality draft genome assembly of the barn swallow (H. rustica rustica).</title>
        <authorList>
            <person name="Formenti G."/>
            <person name="Chiara M."/>
            <person name="Poveda L."/>
            <person name="Francoijs K.-J."/>
            <person name="Bonisoli-Alquati A."/>
            <person name="Canova L."/>
            <person name="Gianfranceschi L."/>
            <person name="Horner D.S."/>
            <person name="Saino N."/>
        </authorList>
    </citation>
    <scope>NUCLEOTIDE SEQUENCE [LARGE SCALE GENOMIC DNA]</scope>
    <source>
        <strain evidence="4">Chelidonia</strain>
        <tissue evidence="4">Blood</tissue>
    </source>
</reference>
<evidence type="ECO:0000313" key="5">
    <source>
        <dbReference type="Proteomes" id="UP000269221"/>
    </source>
</evidence>
<dbReference type="PANTHER" id="PTHR45710:SF31">
    <property type="entry name" value="EARLY ACTIVATION ANTIGEN CD69"/>
    <property type="match status" value="1"/>
</dbReference>
<dbReference type="SMART" id="SM00034">
    <property type="entry name" value="CLECT"/>
    <property type="match status" value="1"/>
</dbReference>
<comment type="subcellular location">
    <subcellularLocation>
        <location evidence="1">Cell membrane</location>
        <topology evidence="1">Single-pass type II membrane protein</topology>
    </subcellularLocation>
</comment>
<gene>
    <name evidence="4" type="ORF">DUI87_17014</name>
</gene>
<dbReference type="AlphaFoldDB" id="A0A3M0K912"/>
<proteinExistence type="predicted"/>
<keyword evidence="5" id="KW-1185">Reference proteome</keyword>
<feature type="transmembrane region" description="Helical" evidence="2">
    <location>
        <begin position="26"/>
        <end position="49"/>
    </location>
</feature>